<keyword evidence="3" id="KW-0813">Transport</keyword>
<dbReference type="SUPFAM" id="SSF82714">
    <property type="entry name" value="Multidrug efflux transporter AcrB TolC docking domain, DN and DC subdomains"/>
    <property type="match status" value="2"/>
</dbReference>
<dbReference type="InterPro" id="IPR027463">
    <property type="entry name" value="AcrB_DN_DC_subdom"/>
</dbReference>
<evidence type="ECO:0000256" key="8">
    <source>
        <dbReference type="SAM" id="Phobius"/>
    </source>
</evidence>
<evidence type="ECO:0000313" key="9">
    <source>
        <dbReference type="EMBL" id="MDG0815764.1"/>
    </source>
</evidence>
<keyword evidence="10" id="KW-1185">Reference proteome</keyword>
<evidence type="ECO:0000256" key="7">
    <source>
        <dbReference type="ARBA" id="ARBA00023136"/>
    </source>
</evidence>
<keyword evidence="6 8" id="KW-1133">Transmembrane helix</keyword>
<feature type="transmembrane region" description="Helical" evidence="8">
    <location>
        <begin position="907"/>
        <end position="929"/>
    </location>
</feature>
<comment type="similarity">
    <text evidence="2">Belongs to the resistance-nodulation-cell division (RND) (TC 2.A.6) family.</text>
</comment>
<dbReference type="PANTHER" id="PTHR32063">
    <property type="match status" value="1"/>
</dbReference>
<evidence type="ECO:0000256" key="6">
    <source>
        <dbReference type="ARBA" id="ARBA00022989"/>
    </source>
</evidence>
<feature type="transmembrane region" description="Helical" evidence="8">
    <location>
        <begin position="346"/>
        <end position="363"/>
    </location>
</feature>
<keyword evidence="7 8" id="KW-0472">Membrane</keyword>
<dbReference type="PRINTS" id="PR00702">
    <property type="entry name" value="ACRIFLAVINRP"/>
</dbReference>
<accession>A0ABT6DIK5</accession>
<comment type="caution">
    <text evidence="9">The sequence shown here is derived from an EMBL/GenBank/DDBJ whole genome shotgun (WGS) entry which is preliminary data.</text>
</comment>
<organism evidence="9 10">
    <name type="scientific">Bdellovibrio svalbardensis</name>
    <dbReference type="NCBI Taxonomy" id="2972972"/>
    <lineage>
        <taxon>Bacteria</taxon>
        <taxon>Pseudomonadati</taxon>
        <taxon>Bdellovibrionota</taxon>
        <taxon>Bdellovibrionia</taxon>
        <taxon>Bdellovibrionales</taxon>
        <taxon>Pseudobdellovibrionaceae</taxon>
        <taxon>Bdellovibrio</taxon>
    </lineage>
</organism>
<evidence type="ECO:0000256" key="5">
    <source>
        <dbReference type="ARBA" id="ARBA00022692"/>
    </source>
</evidence>
<feature type="transmembrane region" description="Helical" evidence="8">
    <location>
        <begin position="399"/>
        <end position="422"/>
    </location>
</feature>
<dbReference type="SUPFAM" id="SSF82693">
    <property type="entry name" value="Multidrug efflux transporter AcrB pore domain, PN1, PN2, PC1 and PC2 subdomains"/>
    <property type="match status" value="1"/>
</dbReference>
<sequence>MINKIIHFSVYNRALVLLFTVMVAIAGVYSFQHLPIDAVPDITNNQVQINTTIEGLAPEEIERSITYPIESSMRGIAGVLQVRSITRFGLSQVTVVFKDAVDVYRARQMVTERLQGVLAELPKGAEAKLGPISTGLGEIFQYTLDYEKPATDSQERLKQLMEVKALQDWFIKPRLLTVEGVAEINTTGGYEKQYHVQPDIKKMASYGIHFEEIVTALEKVNRNVGGGYIAQTAEQFLVQGVGLFKTAKDIEKVPVKQLDSFRVIRVGDIAKVRLGKELRTGAATYNGQETVLGTVMMLLGENSRTVATRVKDKVDEVRKTLPAGMEMTTVYNRSDLVDSTLGTVEHNLILGATLVIVILFLLIGNIRAAVITAITIPLSLLATFLVMKPLGLSGNLMSLGALDFGIIVDGTVILIDNCVRYVHERSKALGRKLSPEEVQAAVYEAAVEVRVAAGFGELIVVVVFLPIFALTGVEGKMFTPMAATFAIAVASALILSFTTAPALASLILKGNAEDKEPQVMQWIRKVYTPLFNLTFRHRLATLVMAGSAVIVGAVLFASRGAEFLPQLSEGSFAFHMIRPVNLSLDQSIAFQLKADQIVKDFPEVDKVFSRIGTSEVATDPMGVNISDTYIMLKERSDWPKSNEGQRHSYETLVNALVARLEKELPGQNYLASQPIQMRFNELLEGTRADVSVKIFGPDLQVNMDLAKKVQEIVAKVPGAGDVEVDLAGTSPVLRVKPKEEAIRKYGANESDVMSTISIALGGQESGFLYENERKFPIVVRLSDEERSDLSTIRNLPVGLGTNTTTPLANLATSEFSETFSSINREDSNRRSAVLINLRGRDTESFVNEAQKVVEQEIKLPQGYYMQWGGNFKNLQEARSRLMVLTPIALVLVLLMIYAAFRSIGQTMLIFACIPFALVGGVLGLIANGLPFSISAGVGFIALSGIAVLNGVVLVNYFNQLKTQGLTGKELVLKGTLVRLRPVLMTALVAIFGFLPMMLSTGIGAEVQRPLASVVIGGIVSSTILTLIVLPTLYSIFENKFKGRVAH</sequence>
<keyword evidence="4" id="KW-1003">Cell membrane</keyword>
<dbReference type="InterPro" id="IPR004763">
    <property type="entry name" value="CusA-like"/>
</dbReference>
<dbReference type="SUPFAM" id="SSF82866">
    <property type="entry name" value="Multidrug efflux transporter AcrB transmembrane domain"/>
    <property type="match status" value="2"/>
</dbReference>
<dbReference type="Gene3D" id="3.30.70.1430">
    <property type="entry name" value="Multidrug efflux transporter AcrB pore domain"/>
    <property type="match status" value="2"/>
</dbReference>
<gene>
    <name evidence="9" type="ORF">NWE73_05290</name>
</gene>
<feature type="transmembrane region" description="Helical" evidence="8">
    <location>
        <begin position="979"/>
        <end position="998"/>
    </location>
</feature>
<feature type="transmembrane region" description="Helical" evidence="8">
    <location>
        <begin position="451"/>
        <end position="473"/>
    </location>
</feature>
<evidence type="ECO:0000256" key="2">
    <source>
        <dbReference type="ARBA" id="ARBA00010942"/>
    </source>
</evidence>
<dbReference type="Pfam" id="PF00873">
    <property type="entry name" value="ACR_tran"/>
    <property type="match status" value="1"/>
</dbReference>
<dbReference type="Proteomes" id="UP001152321">
    <property type="component" value="Unassembled WGS sequence"/>
</dbReference>
<feature type="transmembrane region" description="Helical" evidence="8">
    <location>
        <begin position="539"/>
        <end position="558"/>
    </location>
</feature>
<dbReference type="InterPro" id="IPR001036">
    <property type="entry name" value="Acrflvin-R"/>
</dbReference>
<feature type="transmembrane region" description="Helical" evidence="8">
    <location>
        <begin position="368"/>
        <end position="387"/>
    </location>
</feature>
<proteinExistence type="inferred from homology"/>
<dbReference type="PANTHER" id="PTHR32063:SF24">
    <property type="entry name" value="CATION EFFLUX SYSTEM (ACRB_ACRD_ACRF FAMILY)"/>
    <property type="match status" value="1"/>
</dbReference>
<comment type="subcellular location">
    <subcellularLocation>
        <location evidence="1">Cell membrane</location>
        <topology evidence="1">Multi-pass membrane protein</topology>
    </subcellularLocation>
</comment>
<feature type="transmembrane region" description="Helical" evidence="8">
    <location>
        <begin position="881"/>
        <end position="900"/>
    </location>
</feature>
<feature type="transmembrane region" description="Helical" evidence="8">
    <location>
        <begin position="485"/>
        <end position="508"/>
    </location>
</feature>
<dbReference type="Gene3D" id="3.30.2090.10">
    <property type="entry name" value="Multidrug efflux transporter AcrB TolC docking domain, DN and DC subdomains"/>
    <property type="match status" value="2"/>
</dbReference>
<feature type="transmembrane region" description="Helical" evidence="8">
    <location>
        <begin position="935"/>
        <end position="958"/>
    </location>
</feature>
<dbReference type="NCBIfam" id="TIGR00914">
    <property type="entry name" value="2A0601"/>
    <property type="match status" value="1"/>
</dbReference>
<dbReference type="Gene3D" id="3.30.70.1440">
    <property type="entry name" value="Multidrug efflux transporter AcrB pore domain"/>
    <property type="match status" value="1"/>
</dbReference>
<dbReference type="EMBL" id="JANRMI010000001">
    <property type="protein sequence ID" value="MDG0815764.1"/>
    <property type="molecule type" value="Genomic_DNA"/>
</dbReference>
<dbReference type="Gene3D" id="1.20.1640.10">
    <property type="entry name" value="Multidrug efflux transporter AcrB transmembrane domain"/>
    <property type="match status" value="2"/>
</dbReference>
<name>A0ABT6DIK5_9BACT</name>
<dbReference type="Gene3D" id="3.30.70.1320">
    <property type="entry name" value="Multidrug efflux transporter AcrB pore domain like"/>
    <property type="match status" value="1"/>
</dbReference>
<feature type="transmembrane region" description="Helical" evidence="8">
    <location>
        <begin position="1010"/>
        <end position="1036"/>
    </location>
</feature>
<reference evidence="9" key="1">
    <citation type="submission" date="2022-08" db="EMBL/GenBank/DDBJ databases">
        <title>Novel Bdellovibrio Species Isolated from Svalbard: Designation Bdellovibrio svalbardensis.</title>
        <authorList>
            <person name="Mitchell R.J."/>
            <person name="Choi S.Y."/>
        </authorList>
    </citation>
    <scope>NUCLEOTIDE SEQUENCE</scope>
    <source>
        <strain evidence="9">PAP01</strain>
    </source>
</reference>
<protein>
    <submittedName>
        <fullName evidence="9">CusA/CzcA family heavy metal efflux RND transporter</fullName>
    </submittedName>
</protein>
<evidence type="ECO:0000313" key="10">
    <source>
        <dbReference type="Proteomes" id="UP001152321"/>
    </source>
</evidence>
<dbReference type="RefSeq" id="WP_277577234.1">
    <property type="nucleotide sequence ID" value="NZ_JANRMI010000001.1"/>
</dbReference>
<evidence type="ECO:0000256" key="4">
    <source>
        <dbReference type="ARBA" id="ARBA00022475"/>
    </source>
</evidence>
<evidence type="ECO:0000256" key="1">
    <source>
        <dbReference type="ARBA" id="ARBA00004651"/>
    </source>
</evidence>
<evidence type="ECO:0000256" key="3">
    <source>
        <dbReference type="ARBA" id="ARBA00022448"/>
    </source>
</evidence>
<keyword evidence="5 8" id="KW-0812">Transmembrane</keyword>